<gene>
    <name evidence="1" type="ORF">PYW08_000271</name>
</gene>
<accession>A0ACC2RC07</accession>
<organism evidence="1 2">
    <name type="scientific">Mythimna loreyi</name>
    <dbReference type="NCBI Taxonomy" id="667449"/>
    <lineage>
        <taxon>Eukaryota</taxon>
        <taxon>Metazoa</taxon>
        <taxon>Ecdysozoa</taxon>
        <taxon>Arthropoda</taxon>
        <taxon>Hexapoda</taxon>
        <taxon>Insecta</taxon>
        <taxon>Pterygota</taxon>
        <taxon>Neoptera</taxon>
        <taxon>Endopterygota</taxon>
        <taxon>Lepidoptera</taxon>
        <taxon>Glossata</taxon>
        <taxon>Ditrysia</taxon>
        <taxon>Noctuoidea</taxon>
        <taxon>Noctuidae</taxon>
        <taxon>Noctuinae</taxon>
        <taxon>Hadenini</taxon>
        <taxon>Mythimna</taxon>
    </lineage>
</organism>
<evidence type="ECO:0000313" key="1">
    <source>
        <dbReference type="EMBL" id="KAJ8737676.1"/>
    </source>
</evidence>
<comment type="caution">
    <text evidence="1">The sequence shown here is derived from an EMBL/GenBank/DDBJ whole genome shotgun (WGS) entry which is preliminary data.</text>
</comment>
<proteinExistence type="predicted"/>
<reference evidence="1" key="1">
    <citation type="submission" date="2023-03" db="EMBL/GenBank/DDBJ databases">
        <title>Chromosome-level genomes of two armyworms, Mythimna separata and Mythimna loreyi, provide insights into the biosynthesis and reception of sex pheromones.</title>
        <authorList>
            <person name="Zhao H."/>
        </authorList>
    </citation>
    <scope>NUCLEOTIDE SEQUENCE</scope>
    <source>
        <strain evidence="1">BeijingLab</strain>
    </source>
</reference>
<sequence length="279" mass="31267">MPNQVLTIEPQNELKFKVDYSGLFEQGCTTYMRLTNPSNDTVLFKIKTTAPKKYCVRPNSGVLEPNSKVEIAITPQPVYVDPNEKNKHKFMVQSVVAPEGKTNIDQVWKEISPDQLMDYKLKCVFDSPRGTNLNDAGDNVAQNEVTKKRVAVADEAKSSTKDAVEGLIQNEAKRKDDDHTTGMKMTLTFPKSENAETDLQKATLEVILLREEESKLRHENLQLKEELMRLRQSAGGDGRAARTPHSYGPEKNAQITLMPWVMTAVGMALLGIIIGKFLM</sequence>
<protein>
    <submittedName>
        <fullName evidence="1">Uncharacterized protein</fullName>
    </submittedName>
</protein>
<keyword evidence="2" id="KW-1185">Reference proteome</keyword>
<evidence type="ECO:0000313" key="2">
    <source>
        <dbReference type="Proteomes" id="UP001231649"/>
    </source>
</evidence>
<dbReference type="EMBL" id="CM056777">
    <property type="protein sequence ID" value="KAJ8737676.1"/>
    <property type="molecule type" value="Genomic_DNA"/>
</dbReference>
<name>A0ACC2RC07_9NEOP</name>
<dbReference type="Proteomes" id="UP001231649">
    <property type="component" value="Chromosome 1"/>
</dbReference>